<dbReference type="InterPro" id="IPR001254">
    <property type="entry name" value="Trypsin_dom"/>
</dbReference>
<keyword evidence="3" id="KW-0645">Protease</keyword>
<dbReference type="RefSeq" id="WP_187747533.1">
    <property type="nucleotide sequence ID" value="NZ_CP060828.1"/>
</dbReference>
<accession>A0A7H0ICK6</accession>
<dbReference type="AlphaFoldDB" id="A0A7H0ICK6"/>
<reference evidence="3 4" key="1">
    <citation type="submission" date="2020-08" db="EMBL/GenBank/DDBJ databases">
        <title>A novel species.</title>
        <authorList>
            <person name="Gao J."/>
        </authorList>
    </citation>
    <scope>NUCLEOTIDE SEQUENCE [LARGE SCALE GENOMIC DNA]</scope>
    <source>
        <strain evidence="3 4">CRXT-G-22</strain>
    </source>
</reference>
<keyword evidence="3" id="KW-0378">Hydrolase</keyword>
<name>A0A7H0ICK6_9ACTN</name>
<dbReference type="KEGG" id="sroi:IAG44_14450"/>
<evidence type="ECO:0000259" key="2">
    <source>
        <dbReference type="Pfam" id="PF00089"/>
    </source>
</evidence>
<proteinExistence type="predicted"/>
<keyword evidence="1" id="KW-0732">Signal</keyword>
<keyword evidence="4" id="KW-1185">Reference proteome</keyword>
<sequence>MFGLSVGALGGGPAAAEAGGAQGQRVLREEERYWTADRMADAVPAGGAPVVHGGPRAHVDAGVTAVRKPPPGTPAPVRFAGHPTVGTFFFDSKPLGGRSTFCTGSVVHTAARDIVLTAGHCAVSLTRATHRVFVPKYVSGRPASGQPYGVFPVTRLYIDPRYVANTKKAVSDLDLAFAQTGPNSRGKRVEDVTGALTFAPATGYTHRVTVLGYPSAESVNPRHSLVRCPVTTKRLTGYQQLSMACTGFYGGVSGGPWIEGYDPVKGTGKVIGSTGGYNGGGNDTNDHWVTYAPLYGKDAQALFNDAAAHRAVAPRPPYRPSAPKPLTPR</sequence>
<evidence type="ECO:0000313" key="4">
    <source>
        <dbReference type="Proteomes" id="UP000516052"/>
    </source>
</evidence>
<gene>
    <name evidence="3" type="ORF">IAG44_14450</name>
</gene>
<dbReference type="PANTHER" id="PTHR15462">
    <property type="entry name" value="SERINE PROTEASE"/>
    <property type="match status" value="1"/>
</dbReference>
<evidence type="ECO:0000313" key="3">
    <source>
        <dbReference type="EMBL" id="QNP70522.1"/>
    </source>
</evidence>
<organism evidence="3 4">
    <name type="scientific">Streptomyces roseirectus</name>
    <dbReference type="NCBI Taxonomy" id="2768066"/>
    <lineage>
        <taxon>Bacteria</taxon>
        <taxon>Bacillati</taxon>
        <taxon>Actinomycetota</taxon>
        <taxon>Actinomycetes</taxon>
        <taxon>Kitasatosporales</taxon>
        <taxon>Streptomycetaceae</taxon>
        <taxon>Streptomyces</taxon>
    </lineage>
</organism>
<dbReference type="InterPro" id="IPR043504">
    <property type="entry name" value="Peptidase_S1_PA_chymotrypsin"/>
</dbReference>
<dbReference type="InterPro" id="IPR050966">
    <property type="entry name" value="Glutamyl_endopeptidase"/>
</dbReference>
<dbReference type="Gene3D" id="2.40.10.10">
    <property type="entry name" value="Trypsin-like serine proteases"/>
    <property type="match status" value="2"/>
</dbReference>
<dbReference type="Proteomes" id="UP000516052">
    <property type="component" value="Chromosome"/>
</dbReference>
<dbReference type="InterPro" id="IPR018114">
    <property type="entry name" value="TRYPSIN_HIS"/>
</dbReference>
<dbReference type="GO" id="GO:0006508">
    <property type="term" value="P:proteolysis"/>
    <property type="evidence" value="ECO:0007669"/>
    <property type="project" value="UniProtKB-KW"/>
</dbReference>
<dbReference type="PROSITE" id="PS00134">
    <property type="entry name" value="TRYPSIN_HIS"/>
    <property type="match status" value="1"/>
</dbReference>
<feature type="domain" description="Peptidase S1" evidence="2">
    <location>
        <begin position="93"/>
        <end position="272"/>
    </location>
</feature>
<dbReference type="Pfam" id="PF00089">
    <property type="entry name" value="Trypsin"/>
    <property type="match status" value="1"/>
</dbReference>
<evidence type="ECO:0000256" key="1">
    <source>
        <dbReference type="ARBA" id="ARBA00022729"/>
    </source>
</evidence>
<protein>
    <submittedName>
        <fullName evidence="3">Trypsin-like serine protease</fullName>
    </submittedName>
</protein>
<dbReference type="GO" id="GO:0004252">
    <property type="term" value="F:serine-type endopeptidase activity"/>
    <property type="evidence" value="ECO:0007669"/>
    <property type="project" value="InterPro"/>
</dbReference>
<dbReference type="EMBL" id="CP060828">
    <property type="protein sequence ID" value="QNP70522.1"/>
    <property type="molecule type" value="Genomic_DNA"/>
</dbReference>
<dbReference type="InterPro" id="IPR009003">
    <property type="entry name" value="Peptidase_S1_PA"/>
</dbReference>
<dbReference type="SUPFAM" id="SSF50494">
    <property type="entry name" value="Trypsin-like serine proteases"/>
    <property type="match status" value="1"/>
</dbReference>